<dbReference type="RefSeq" id="WP_310342863.1">
    <property type="nucleotide sequence ID" value="NZ_JAVDXO010000004.1"/>
</dbReference>
<proteinExistence type="predicted"/>
<dbReference type="Proteomes" id="UP001268089">
    <property type="component" value="Unassembled WGS sequence"/>
</dbReference>
<accession>A0ABU1ZNB0</accession>
<dbReference type="Pfam" id="PF12833">
    <property type="entry name" value="HTH_18"/>
    <property type="match status" value="1"/>
</dbReference>
<dbReference type="PROSITE" id="PS01124">
    <property type="entry name" value="HTH_ARAC_FAMILY_2"/>
    <property type="match status" value="1"/>
</dbReference>
<keyword evidence="2" id="KW-0238">DNA-binding</keyword>
<evidence type="ECO:0000313" key="6">
    <source>
        <dbReference type="Proteomes" id="UP001268089"/>
    </source>
</evidence>
<dbReference type="InterPro" id="IPR011256">
    <property type="entry name" value="Reg_factor_effector_dom_sf"/>
</dbReference>
<dbReference type="Gene3D" id="3.20.80.10">
    <property type="entry name" value="Regulatory factor, effector binding domain"/>
    <property type="match status" value="1"/>
</dbReference>
<keyword evidence="1" id="KW-0805">Transcription regulation</keyword>
<protein>
    <submittedName>
        <fullName evidence="5">AraC family transcriptional regulator</fullName>
    </submittedName>
</protein>
<dbReference type="InterPro" id="IPR010499">
    <property type="entry name" value="AraC_E-bd"/>
</dbReference>
<dbReference type="Pfam" id="PF14526">
    <property type="entry name" value="Cass2"/>
    <property type="match status" value="1"/>
</dbReference>
<keyword evidence="6" id="KW-1185">Reference proteome</keyword>
<dbReference type="PRINTS" id="PR00032">
    <property type="entry name" value="HTHARAC"/>
</dbReference>
<keyword evidence="3" id="KW-0804">Transcription</keyword>
<dbReference type="PANTHER" id="PTHR47504:SF5">
    <property type="entry name" value="RIGHT ORIGIN-BINDING PROTEIN"/>
    <property type="match status" value="1"/>
</dbReference>
<dbReference type="Gene3D" id="1.10.10.60">
    <property type="entry name" value="Homeodomain-like"/>
    <property type="match status" value="2"/>
</dbReference>
<dbReference type="SUPFAM" id="SSF46689">
    <property type="entry name" value="Homeodomain-like"/>
    <property type="match status" value="2"/>
</dbReference>
<evidence type="ECO:0000259" key="4">
    <source>
        <dbReference type="PROSITE" id="PS01124"/>
    </source>
</evidence>
<comment type="caution">
    <text evidence="5">The sequence shown here is derived from an EMBL/GenBank/DDBJ whole genome shotgun (WGS) entry which is preliminary data.</text>
</comment>
<evidence type="ECO:0000256" key="1">
    <source>
        <dbReference type="ARBA" id="ARBA00023015"/>
    </source>
</evidence>
<dbReference type="InterPro" id="IPR018060">
    <property type="entry name" value="HTH_AraC"/>
</dbReference>
<reference evidence="5 6" key="1">
    <citation type="submission" date="2023-07" db="EMBL/GenBank/DDBJ databases">
        <title>Sorghum-associated microbial communities from plants grown in Nebraska, USA.</title>
        <authorList>
            <person name="Schachtman D."/>
        </authorList>
    </citation>
    <scope>NUCLEOTIDE SEQUENCE [LARGE SCALE GENOMIC DNA]</scope>
    <source>
        <strain evidence="5 6">BE308</strain>
    </source>
</reference>
<dbReference type="InterPro" id="IPR029441">
    <property type="entry name" value="Cass2"/>
</dbReference>
<sequence>MHYLKRVQQGIDYVEAHLDTEIELSDVAKAAGLSQWHFQRVFRALTNETLKTYIRSRRFAKALDQLLATKLPILDIALAAGYETQESFTRAFKLCFRLTPGQYRVFGNRSLFVKKVELDVDYLRHIHRNVSLVPEVYEQRAMQLVGVRTLFYGLDSEKNNLAKKLPPLWASFLARLAEVPHAVPGVCYGVVSPVRESSDQLQYFAAIEVSHRAELPVGMLALDVPGARYARFCHQGPANGIDNTVNYIYSSWLLNSGTWHAGGVDLEVYDSRYHPTLDTSLMHYAIPIG</sequence>
<dbReference type="EMBL" id="JAVDXO010000004">
    <property type="protein sequence ID" value="MDR7307027.1"/>
    <property type="molecule type" value="Genomic_DNA"/>
</dbReference>
<name>A0ABU1ZNB0_9BURK</name>
<organism evidence="5 6">
    <name type="scientific">Rhodoferax saidenbachensis</name>
    <dbReference type="NCBI Taxonomy" id="1484693"/>
    <lineage>
        <taxon>Bacteria</taxon>
        <taxon>Pseudomonadati</taxon>
        <taxon>Pseudomonadota</taxon>
        <taxon>Betaproteobacteria</taxon>
        <taxon>Burkholderiales</taxon>
        <taxon>Comamonadaceae</taxon>
        <taxon>Rhodoferax</taxon>
    </lineage>
</organism>
<dbReference type="InterPro" id="IPR009057">
    <property type="entry name" value="Homeodomain-like_sf"/>
</dbReference>
<gene>
    <name evidence="5" type="ORF">J2X15_002313</name>
</gene>
<dbReference type="InterPro" id="IPR020449">
    <property type="entry name" value="Tscrpt_reg_AraC-type_HTH"/>
</dbReference>
<dbReference type="PANTHER" id="PTHR47504">
    <property type="entry name" value="RIGHT ORIGIN-BINDING PROTEIN"/>
    <property type="match status" value="1"/>
</dbReference>
<evidence type="ECO:0000256" key="2">
    <source>
        <dbReference type="ARBA" id="ARBA00023125"/>
    </source>
</evidence>
<dbReference type="SMART" id="SM00871">
    <property type="entry name" value="AraC_E_bind"/>
    <property type="match status" value="1"/>
</dbReference>
<dbReference type="SMART" id="SM00342">
    <property type="entry name" value="HTH_ARAC"/>
    <property type="match status" value="1"/>
</dbReference>
<feature type="domain" description="HTH araC/xylS-type" evidence="4">
    <location>
        <begin position="8"/>
        <end position="106"/>
    </location>
</feature>
<dbReference type="InterPro" id="IPR050959">
    <property type="entry name" value="MarA-like"/>
</dbReference>
<evidence type="ECO:0000313" key="5">
    <source>
        <dbReference type="EMBL" id="MDR7307027.1"/>
    </source>
</evidence>
<evidence type="ECO:0000256" key="3">
    <source>
        <dbReference type="ARBA" id="ARBA00023163"/>
    </source>
</evidence>
<dbReference type="SUPFAM" id="SSF55136">
    <property type="entry name" value="Probable bacterial effector-binding domain"/>
    <property type="match status" value="1"/>
</dbReference>